<accession>F7XLG8</accession>
<dbReference type="RefSeq" id="WP_013898071.1">
    <property type="nucleotide sequence ID" value="NC_015676.1"/>
</dbReference>
<dbReference type="InterPro" id="IPR001155">
    <property type="entry name" value="OxRdtase_FMN_N"/>
</dbReference>
<gene>
    <name evidence="4" type="ordered locus">Mzhil_0768</name>
</gene>
<dbReference type="Pfam" id="PF00724">
    <property type="entry name" value="Oxidored_FMN"/>
    <property type="match status" value="1"/>
</dbReference>
<feature type="domain" description="NADH:flavin oxidoreductase/NADH oxidase N-terminal" evidence="3">
    <location>
        <begin position="2"/>
        <end position="338"/>
    </location>
</feature>
<keyword evidence="1" id="KW-0285">Flavoprotein</keyword>
<dbReference type="AlphaFoldDB" id="F7XLG8"/>
<dbReference type="GO" id="GO:0010181">
    <property type="term" value="F:FMN binding"/>
    <property type="evidence" value="ECO:0007669"/>
    <property type="project" value="InterPro"/>
</dbReference>
<evidence type="ECO:0000256" key="1">
    <source>
        <dbReference type="ARBA" id="ARBA00022630"/>
    </source>
</evidence>
<sequence>MLFEPINLCGLTIDNRFVRSATHEWLAEEDGTPTSYIGNIYEQLAKNDVGLIITGYSYVNTRGKSAHNQQAIYSDHFIQPYREITDRVHKYKSKIILQIVHGGRQSLITCGNQSALAPSEVPDSTSTNTLLEMTEDEIYQTIDDFAIAARRASIAGFDGVQLHCAHGFLLSNFLSPYTNRRNDQWGGSIENRTRIVTEIIERIHEDIGKKYPIMIKLNATDGFDPAKVSNSLDMPECIEIAKELEKAGACAIEVSGGIFEAGDIMSQPHINSRSREAYFKRYSRAIKEEVSIPIILVGGIRSLSIMNKILNEEYADMVSMSRPFIKEPDLVKKLKYNSQEKAQCISCNLCFDDKGIKCNYET</sequence>
<dbReference type="PANTHER" id="PTHR43656:SF2">
    <property type="entry name" value="BINDING OXIDOREDUCTASE, PUTATIVE (AFU_ORTHOLOGUE AFUA_2G08260)-RELATED"/>
    <property type="match status" value="1"/>
</dbReference>
<organism evidence="4 5">
    <name type="scientific">Methanosalsum zhilinae (strain DSM 4017 / NBRC 107636 / OCM 62 / WeN5)</name>
    <name type="common">Methanohalophilus zhilinae</name>
    <dbReference type="NCBI Taxonomy" id="679901"/>
    <lineage>
        <taxon>Archaea</taxon>
        <taxon>Methanobacteriati</taxon>
        <taxon>Methanobacteriota</taxon>
        <taxon>Stenosarchaea group</taxon>
        <taxon>Methanomicrobia</taxon>
        <taxon>Methanosarcinales</taxon>
        <taxon>Methanosarcinaceae</taxon>
        <taxon>Methanosalsum</taxon>
    </lineage>
</organism>
<evidence type="ECO:0000313" key="5">
    <source>
        <dbReference type="Proteomes" id="UP000006622"/>
    </source>
</evidence>
<keyword evidence="5" id="KW-1185">Reference proteome</keyword>
<dbReference type="EMBL" id="CP002101">
    <property type="protein sequence ID" value="AEH60632.1"/>
    <property type="molecule type" value="Genomic_DNA"/>
</dbReference>
<dbReference type="SUPFAM" id="SSF51395">
    <property type="entry name" value="FMN-linked oxidoreductases"/>
    <property type="match status" value="1"/>
</dbReference>
<reference evidence="4 5" key="1">
    <citation type="submission" date="2010-07" db="EMBL/GenBank/DDBJ databases">
        <title>The complete genome of Methanosalsum zhilinae DSM 4017.</title>
        <authorList>
            <consortium name="US DOE Joint Genome Institute (JGI-PGF)"/>
            <person name="Lucas S."/>
            <person name="Copeland A."/>
            <person name="Lapidus A."/>
            <person name="Glavina del Rio T."/>
            <person name="Dalin E."/>
            <person name="Tice H."/>
            <person name="Bruce D."/>
            <person name="Goodwin L."/>
            <person name="Pitluck S."/>
            <person name="Kyrpides N."/>
            <person name="Mavromatis K."/>
            <person name="Ovchinnikova G."/>
            <person name="Daligault H."/>
            <person name="Detter J.C."/>
            <person name="Han C."/>
            <person name="Tapia R."/>
            <person name="Larimer F."/>
            <person name="Land M."/>
            <person name="Hauser L."/>
            <person name="Markowitz V."/>
            <person name="Cheng J.-F."/>
            <person name="Hugenholtz P."/>
            <person name="Woyke T."/>
            <person name="Wu D."/>
            <person name="Spring S."/>
            <person name="Schueler E."/>
            <person name="Brambilla E."/>
            <person name="Klenk H.-P."/>
            <person name="Eisen J.A."/>
        </authorList>
    </citation>
    <scope>NUCLEOTIDE SEQUENCE [LARGE SCALE GENOMIC DNA]</scope>
    <source>
        <strain evidence="5">DSM 4017 / NBRC 107636 / OCM 62 / WeN5</strain>
    </source>
</reference>
<name>F7XLG8_METZD</name>
<dbReference type="OrthoDB" id="122964at2157"/>
<evidence type="ECO:0000313" key="4">
    <source>
        <dbReference type="EMBL" id="AEH60632.1"/>
    </source>
</evidence>
<evidence type="ECO:0000256" key="2">
    <source>
        <dbReference type="ARBA" id="ARBA00023002"/>
    </source>
</evidence>
<dbReference type="HOGENOM" id="CLU_012153_2_3_2"/>
<dbReference type="GeneID" id="10822384"/>
<proteinExistence type="predicted"/>
<protein>
    <submittedName>
        <fullName evidence="4">NADH:flavin oxidoreductase/NADH oxidase</fullName>
    </submittedName>
</protein>
<evidence type="ECO:0000259" key="3">
    <source>
        <dbReference type="Pfam" id="PF00724"/>
    </source>
</evidence>
<dbReference type="CDD" id="cd02803">
    <property type="entry name" value="OYE_like_FMN_family"/>
    <property type="match status" value="1"/>
</dbReference>
<dbReference type="PANTHER" id="PTHR43656">
    <property type="entry name" value="BINDING OXIDOREDUCTASE, PUTATIVE (AFU_ORTHOLOGUE AFUA_2G08260)-RELATED"/>
    <property type="match status" value="1"/>
</dbReference>
<dbReference type="KEGG" id="mzh:Mzhil_0768"/>
<dbReference type="InterPro" id="IPR051799">
    <property type="entry name" value="NADH_flavin_oxidoreductase"/>
</dbReference>
<dbReference type="Proteomes" id="UP000006622">
    <property type="component" value="Chromosome"/>
</dbReference>
<dbReference type="GO" id="GO:0016491">
    <property type="term" value="F:oxidoreductase activity"/>
    <property type="evidence" value="ECO:0007669"/>
    <property type="project" value="UniProtKB-KW"/>
</dbReference>
<keyword evidence="2" id="KW-0560">Oxidoreductase</keyword>
<dbReference type="InterPro" id="IPR013785">
    <property type="entry name" value="Aldolase_TIM"/>
</dbReference>
<dbReference type="STRING" id="679901.Mzhil_0768"/>
<dbReference type="Gene3D" id="3.20.20.70">
    <property type="entry name" value="Aldolase class I"/>
    <property type="match status" value="1"/>
</dbReference>